<accession>A0A200IZJ3</accession>
<name>A0A200IZJ3_9ENTE</name>
<dbReference type="InterPro" id="IPR032710">
    <property type="entry name" value="NTF2-like_dom_sf"/>
</dbReference>
<evidence type="ECO:0008006" key="4">
    <source>
        <dbReference type="Google" id="ProtNLM"/>
    </source>
</evidence>
<reference evidence="2" key="2">
    <citation type="submission" date="2017-05" db="EMBL/GenBank/DDBJ databases">
        <authorList>
            <consortium name="The Broad Institute Genomics Platform"/>
            <consortium name="The Broad Institute Genomic Center for Infectious Diseases"/>
            <person name="Earl A."/>
            <person name="Manson A."/>
            <person name="Schwartman J."/>
            <person name="Gilmore M."/>
            <person name="Abouelleil A."/>
            <person name="Cao P."/>
            <person name="Chapman S."/>
            <person name="Cusick C."/>
            <person name="Shea T."/>
            <person name="Young S."/>
            <person name="Neafsey D."/>
            <person name="Nusbaum C."/>
            <person name="Birren B."/>
        </authorList>
    </citation>
    <scope>NUCLEOTIDE SEQUENCE</scope>
    <source>
        <strain evidence="2">9D6_DIV0238</strain>
    </source>
</reference>
<evidence type="ECO:0000313" key="2">
    <source>
        <dbReference type="EMBL" id="WYJ94454.1"/>
    </source>
</evidence>
<reference evidence="1" key="1">
    <citation type="submission" date="2017-05" db="EMBL/GenBank/DDBJ databases">
        <title>The Genome Sequence of Enterococcus sp. 9D6_DIV0238.</title>
        <authorList>
            <consortium name="The Broad Institute Genomics Platform"/>
            <consortium name="The Broad Institute Genomic Center for Infectious Diseases"/>
            <person name="Earl A."/>
            <person name="Manson A."/>
            <person name="Schwartman J."/>
            <person name="Gilmore M."/>
            <person name="Abouelleil A."/>
            <person name="Cao P."/>
            <person name="Chapman S."/>
            <person name="Cusick C."/>
            <person name="Shea T."/>
            <person name="Young S."/>
            <person name="Neafsey D."/>
            <person name="Nusbaum C."/>
            <person name="Birren B."/>
        </authorList>
    </citation>
    <scope>NUCLEOTIDE SEQUENCE [LARGE SCALE GENOMIC DNA]</scope>
    <source>
        <strain evidence="1">9D6_DIV0238</strain>
    </source>
</reference>
<dbReference type="Proteomes" id="UP000196151">
    <property type="component" value="Chromosome"/>
</dbReference>
<dbReference type="Gene3D" id="3.10.450.50">
    <property type="match status" value="1"/>
</dbReference>
<proteinExistence type="predicted"/>
<gene>
    <name evidence="2" type="ORF">A5889_001967</name>
    <name evidence="1" type="ORF">A5889_002646</name>
</gene>
<dbReference type="RefSeq" id="WP_207114593.1">
    <property type="nucleotide sequence ID" value="NZ_CP147246.1"/>
</dbReference>
<organism evidence="1">
    <name type="scientific">Candidatus Enterococcus dunnyi</name>
    <dbReference type="NCBI Taxonomy" id="1834192"/>
    <lineage>
        <taxon>Bacteria</taxon>
        <taxon>Bacillati</taxon>
        <taxon>Bacillota</taxon>
        <taxon>Bacilli</taxon>
        <taxon>Lactobacillales</taxon>
        <taxon>Enterococcaceae</taxon>
        <taxon>Enterococcus</taxon>
    </lineage>
</organism>
<dbReference type="EMBL" id="NIBQ01000003">
    <property type="protein sequence ID" value="OUZ30358.1"/>
    <property type="molecule type" value="Genomic_DNA"/>
</dbReference>
<sequence>MKSILGLLDSRFSEITSSGKLKHYEDYKELKKLDQGVRNFVILEYDIKIIDDKTVISIYKLKDDNDNSLSMRSNVWINEFGEWKMIFHQGTLIGE</sequence>
<dbReference type="EMBL" id="CP147246">
    <property type="protein sequence ID" value="WYJ94454.1"/>
    <property type="molecule type" value="Genomic_DNA"/>
</dbReference>
<keyword evidence="3" id="KW-1185">Reference proteome</keyword>
<protein>
    <recommendedName>
        <fullName evidence="4">DUF4440 domain-containing protein</fullName>
    </recommendedName>
</protein>
<evidence type="ECO:0000313" key="1">
    <source>
        <dbReference type="EMBL" id="OUZ30358.1"/>
    </source>
</evidence>
<reference evidence="2" key="3">
    <citation type="submission" date="2024-03" db="EMBL/GenBank/DDBJ databases">
        <title>The Genome Sequence of Enterococcus sp. DIV0238c.</title>
        <authorList>
            <consortium name="The Broad Institute Genomics Platform"/>
            <consortium name="The Broad Institute Microbial Omics Core"/>
            <consortium name="The Broad Institute Genomic Center for Infectious Diseases"/>
            <person name="Earl A."/>
            <person name="Manson A."/>
            <person name="Gilmore M."/>
            <person name="Schwartman J."/>
            <person name="Shea T."/>
            <person name="Abouelleil A."/>
            <person name="Cao P."/>
            <person name="Chapman S."/>
            <person name="Cusick C."/>
            <person name="Young S."/>
            <person name="Neafsey D."/>
            <person name="Nusbaum C."/>
            <person name="Birren B."/>
        </authorList>
    </citation>
    <scope>NUCLEOTIDE SEQUENCE</scope>
    <source>
        <strain evidence="2">9D6_DIV0238</strain>
    </source>
</reference>
<dbReference type="SUPFAM" id="SSF54427">
    <property type="entry name" value="NTF2-like"/>
    <property type="match status" value="1"/>
</dbReference>
<evidence type="ECO:0000313" key="3">
    <source>
        <dbReference type="Proteomes" id="UP000196151"/>
    </source>
</evidence>
<dbReference type="AlphaFoldDB" id="A0A200IZJ3"/>